<dbReference type="AlphaFoldDB" id="A0A2A4YS12"/>
<dbReference type="PANTHER" id="PTHR37950">
    <property type="entry name" value="4-HYDROXYPHENYLACETATE CATABOLISM PROTEIN"/>
    <property type="match status" value="1"/>
</dbReference>
<evidence type="ECO:0000313" key="1">
    <source>
        <dbReference type="EMBL" id="PCI97596.1"/>
    </source>
</evidence>
<sequence length="115" mass="12967">MPHFIIEFSKDLDKELDMKKILQICLDAAADSQLLDMKTVEARAFEVAYGLNVSGEASFLHVKITLFPGRDEAQLATLSKNMYKRIATFVEQSAAQVANISTQVREIDPKFCFHN</sequence>
<reference key="1">
    <citation type="submission" date="2017-08" db="EMBL/GenBank/DDBJ databases">
        <title>A dynamic microbial community with high functional redundancy inhabits the cold, oxic subseafloor aquifer.</title>
        <authorList>
            <person name="Tully B.J."/>
            <person name="Wheat C.G."/>
            <person name="Glazer B.T."/>
            <person name="Huber J.A."/>
        </authorList>
    </citation>
    <scope>NUCLEOTIDE SEQUENCE [LARGE SCALE GENOMIC DNA]</scope>
</reference>
<proteinExistence type="predicted"/>
<dbReference type="Gene3D" id="3.30.429.10">
    <property type="entry name" value="Macrophage Migration Inhibitory Factor"/>
    <property type="match status" value="1"/>
</dbReference>
<reference evidence="1" key="2">
    <citation type="journal article" date="2018" name="ISME J.">
        <title>A dynamic microbial community with high functional redundancy inhabits the cold, oxic subseafloor aquifer.</title>
        <authorList>
            <person name="Tully B.J."/>
            <person name="Wheat C.G."/>
            <person name="Glazer B.T."/>
            <person name="Huber J.A."/>
        </authorList>
    </citation>
    <scope>NUCLEOTIDE SEQUENCE</scope>
    <source>
        <strain evidence="1">NORP83</strain>
    </source>
</reference>
<dbReference type="GO" id="GO:0008704">
    <property type="term" value="F:5-carboxymethyl-2-hydroxymuconate delta-isomerase activity"/>
    <property type="evidence" value="ECO:0007669"/>
    <property type="project" value="InterPro"/>
</dbReference>
<comment type="caution">
    <text evidence="1">The sequence shown here is derived from an EMBL/GenBank/DDBJ whole genome shotgun (WGS) entry which is preliminary data.</text>
</comment>
<accession>A0A2A4YS12</accession>
<dbReference type="EMBL" id="NVUS01000028">
    <property type="protein sequence ID" value="PCI97596.1"/>
    <property type="molecule type" value="Genomic_DNA"/>
</dbReference>
<evidence type="ECO:0008006" key="2">
    <source>
        <dbReference type="Google" id="ProtNLM"/>
    </source>
</evidence>
<protein>
    <recommendedName>
        <fullName evidence="2">5-carboxymethyl-2-hydroxymuconate isomerase</fullName>
    </recommendedName>
</protein>
<dbReference type="PANTHER" id="PTHR37950:SF1">
    <property type="entry name" value="4-HYDROXYPHENYLACETATE CATABOLISM PROTEIN"/>
    <property type="match status" value="1"/>
</dbReference>
<dbReference type="InterPro" id="IPR004220">
    <property type="entry name" value="5-COMe_2-OHmuconate_Isoase"/>
</dbReference>
<gene>
    <name evidence="1" type="ORF">COB13_15365</name>
</gene>
<organism evidence="1">
    <name type="scientific">OCS116 cluster bacterium</name>
    <dbReference type="NCBI Taxonomy" id="2030921"/>
    <lineage>
        <taxon>Bacteria</taxon>
        <taxon>Pseudomonadati</taxon>
        <taxon>Pseudomonadota</taxon>
        <taxon>Alphaproteobacteria</taxon>
        <taxon>OCS116 cluster</taxon>
    </lineage>
</organism>
<dbReference type="SUPFAM" id="SSF55331">
    <property type="entry name" value="Tautomerase/MIF"/>
    <property type="match status" value="1"/>
</dbReference>
<dbReference type="Pfam" id="PF02962">
    <property type="entry name" value="CHMI"/>
    <property type="match status" value="1"/>
</dbReference>
<dbReference type="InterPro" id="IPR014347">
    <property type="entry name" value="Tautomerase/MIF_sf"/>
</dbReference>
<name>A0A2A4YS12_9PROT</name>